<dbReference type="Proteomes" id="UP000254508">
    <property type="component" value="Plasmid unnamed"/>
</dbReference>
<dbReference type="AlphaFoldDB" id="A0A345YIX1"/>
<keyword evidence="2" id="KW-1185">Reference proteome</keyword>
<dbReference type="EMBL" id="CP031358">
    <property type="protein sequence ID" value="AXK43873.1"/>
    <property type="molecule type" value="Genomic_DNA"/>
</dbReference>
<evidence type="ECO:0000313" key="1">
    <source>
        <dbReference type="EMBL" id="AXK43873.1"/>
    </source>
</evidence>
<accession>A0A345YIX1</accession>
<geneLocation type="plasmid" evidence="1 2">
    <name>unnamed</name>
</geneLocation>
<sequence>MAAVATSSKEMGFRRATAVQIAKATGSFIVLISAEGSEEDLEHTFGNLLNHNIDLLPELVEDGYLLVPHAALEDAETAMGDAEAAYVLRAPADLTADLEMFSPVGEPLGARHLEGGGFEEELELDVETPPALDIAA</sequence>
<dbReference type="KEGG" id="err:DVR09_15575"/>
<evidence type="ECO:0000313" key="2">
    <source>
        <dbReference type="Proteomes" id="UP000254508"/>
    </source>
</evidence>
<reference evidence="1 2" key="1">
    <citation type="submission" date="2018-07" db="EMBL/GenBank/DDBJ databases">
        <title>Genome sequence of Erythrobacter strain YH-07, an antagonistic bacterium isolated from Yellow Sea.</title>
        <authorList>
            <person name="Tang T."/>
            <person name="Liu Q."/>
            <person name="Sun X."/>
        </authorList>
    </citation>
    <scope>NUCLEOTIDE SEQUENCE [LARGE SCALE GENOMIC DNA]</scope>
    <source>
        <strain evidence="1 2">YH-07</strain>
        <plasmid evidence="1 2">unnamed</plasmid>
    </source>
</reference>
<proteinExistence type="predicted"/>
<keyword evidence="1" id="KW-0614">Plasmid</keyword>
<gene>
    <name evidence="1" type="ORF">DVR09_15575</name>
</gene>
<dbReference type="RefSeq" id="WP_115418186.1">
    <property type="nucleotide sequence ID" value="NZ_CP031358.1"/>
</dbReference>
<name>A0A345YIX1_9SPHN</name>
<organism evidence="1 2">
    <name type="scientific">Erythrobacter aureus</name>
    <dbReference type="NCBI Taxonomy" id="2182384"/>
    <lineage>
        <taxon>Bacteria</taxon>
        <taxon>Pseudomonadati</taxon>
        <taxon>Pseudomonadota</taxon>
        <taxon>Alphaproteobacteria</taxon>
        <taxon>Sphingomonadales</taxon>
        <taxon>Erythrobacteraceae</taxon>
        <taxon>Erythrobacter/Porphyrobacter group</taxon>
        <taxon>Erythrobacter</taxon>
    </lineage>
</organism>
<protein>
    <submittedName>
        <fullName evidence="1">Uncharacterized protein</fullName>
    </submittedName>
</protein>